<gene>
    <name evidence="2" type="primary">rny_12</name>
    <name evidence="2" type="ORF">GALL_307230</name>
</gene>
<evidence type="ECO:0000313" key="2">
    <source>
        <dbReference type="EMBL" id="OIQ87428.1"/>
    </source>
</evidence>
<evidence type="ECO:0000259" key="1">
    <source>
        <dbReference type="PROSITE" id="PS51833"/>
    </source>
</evidence>
<dbReference type="EMBL" id="MLJW01000423">
    <property type="protein sequence ID" value="OIQ87428.1"/>
    <property type="molecule type" value="Genomic_DNA"/>
</dbReference>
<dbReference type="PROSITE" id="PS51833">
    <property type="entry name" value="HDOD"/>
    <property type="match status" value="1"/>
</dbReference>
<dbReference type="InterPro" id="IPR052340">
    <property type="entry name" value="RNase_Y/CdgJ"/>
</dbReference>
<reference evidence="2" key="1">
    <citation type="submission" date="2016-10" db="EMBL/GenBank/DDBJ databases">
        <title>Sequence of Gallionella enrichment culture.</title>
        <authorList>
            <person name="Poehlein A."/>
            <person name="Muehling M."/>
            <person name="Daniel R."/>
        </authorList>
    </citation>
    <scope>NUCLEOTIDE SEQUENCE</scope>
</reference>
<feature type="domain" description="HDOD" evidence="1">
    <location>
        <begin position="19"/>
        <end position="212"/>
    </location>
</feature>
<dbReference type="InterPro" id="IPR003607">
    <property type="entry name" value="HD/PDEase_dom"/>
</dbReference>
<dbReference type="InterPro" id="IPR006675">
    <property type="entry name" value="HDIG_dom"/>
</dbReference>
<dbReference type="Pfam" id="PF08668">
    <property type="entry name" value="HDOD"/>
    <property type="match status" value="1"/>
</dbReference>
<dbReference type="CDD" id="cd00077">
    <property type="entry name" value="HDc"/>
    <property type="match status" value="1"/>
</dbReference>
<organism evidence="2">
    <name type="scientific">mine drainage metagenome</name>
    <dbReference type="NCBI Taxonomy" id="410659"/>
    <lineage>
        <taxon>unclassified sequences</taxon>
        <taxon>metagenomes</taxon>
        <taxon>ecological metagenomes</taxon>
    </lineage>
</organism>
<protein>
    <submittedName>
        <fullName evidence="2">Ribonuclease Y</fullName>
    </submittedName>
</protein>
<dbReference type="PANTHER" id="PTHR33525:SF6">
    <property type="entry name" value="HDOD DOMAIN-CONTAINING PROTEIN"/>
    <property type="match status" value="1"/>
</dbReference>
<sequence>MNQDEQTNIRVALDHIQKLPSMPSLMLEIMQSFDDESVDVGSLANKISHDQALVAKVMRVANSAFFGLSGQIGSIPEAASVLGFNNLRGLVTAAAVIGIFPHEEHNFDLTAFWRHNIGTAVCAKVLARHIGLNAEAAFTAGMLHDIGGLVIGVYFPQVAARTVQFVDGGGDESLRIERAALGFDHAVLGGEVAKRWHFPATTQQAIALHHTQAADGTERTLADVVYIANLFSHALNDGHLLENKASRLATAARLRLELKMDTLEVLAVEVQRLYSGAIMLIGR</sequence>
<dbReference type="NCBIfam" id="TIGR00277">
    <property type="entry name" value="HDIG"/>
    <property type="match status" value="1"/>
</dbReference>
<dbReference type="InterPro" id="IPR013976">
    <property type="entry name" value="HDOD"/>
</dbReference>
<name>A0A1J5R5X2_9ZZZZ</name>
<comment type="caution">
    <text evidence="2">The sequence shown here is derived from an EMBL/GenBank/DDBJ whole genome shotgun (WGS) entry which is preliminary data.</text>
</comment>
<dbReference type="AlphaFoldDB" id="A0A1J5R5X2"/>
<dbReference type="PANTHER" id="PTHR33525">
    <property type="match status" value="1"/>
</dbReference>
<dbReference type="SUPFAM" id="SSF109604">
    <property type="entry name" value="HD-domain/PDEase-like"/>
    <property type="match status" value="1"/>
</dbReference>
<accession>A0A1J5R5X2</accession>
<dbReference type="Gene3D" id="1.10.3210.10">
    <property type="entry name" value="Hypothetical protein af1432"/>
    <property type="match status" value="1"/>
</dbReference>
<proteinExistence type="predicted"/>